<dbReference type="EMBL" id="CP002158">
    <property type="protein sequence ID" value="ADL25365.1"/>
    <property type="molecule type" value="Genomic_DNA"/>
</dbReference>
<gene>
    <name evidence="2" type="ordered locus">Fisuc_2734</name>
    <name evidence="3" type="ordered locus">FSU_3305</name>
</gene>
<evidence type="ECO:0000313" key="3">
    <source>
        <dbReference type="EMBL" id="ADL25365.1"/>
    </source>
</evidence>
<dbReference type="KEGG" id="fsu:Fisuc_2734"/>
<feature type="signal peptide" evidence="1">
    <location>
        <begin position="1"/>
        <end position="17"/>
    </location>
</feature>
<dbReference type="HOGENOM" id="CLU_920545_0_0_0"/>
<dbReference type="STRING" id="59374.FSU_3305"/>
<feature type="chain" id="PRO_5003000298" description="Lipoprotein" evidence="1">
    <location>
        <begin position="18"/>
        <end position="302"/>
    </location>
</feature>
<dbReference type="EMBL" id="CP001792">
    <property type="protein sequence ID" value="ACX76317.1"/>
    <property type="molecule type" value="Genomic_DNA"/>
</dbReference>
<organism evidence="3 4">
    <name type="scientific">Fibrobacter succinogenes (strain ATCC 19169 / S85)</name>
    <dbReference type="NCBI Taxonomy" id="59374"/>
    <lineage>
        <taxon>Bacteria</taxon>
        <taxon>Pseudomonadati</taxon>
        <taxon>Fibrobacterota</taxon>
        <taxon>Fibrobacteria</taxon>
        <taxon>Fibrobacterales</taxon>
        <taxon>Fibrobacteraceae</taxon>
        <taxon>Fibrobacter</taxon>
    </lineage>
</organism>
<sequence length="302" mass="35151">MKFLAALILFLVACAFSDNTQYEWTDENGCSYCLYGRIENGKCVHPAKESWGGYSSFFYLLKTRKIENNFFVVDYPFSPKFHVYCENEADYCKTINDSMAKKLMPSLKDRKSLCNEQRKKTENTGMFYDMPIPREDVEFRCDFVKFNNKKSFLEVLDTGICPVRANAGLMGSQRTKTFLWGNFNVVKRKGEFWIDDDQLFLQSTDRQQRQIKKFVVRKAFFTLGECSLSNCEILNYVGEQLQDFDIKCNFIKKKDNEGNVTVLAEGVCPIEILDKDGKKQVYRVRSVKDGDSYKLIMTNKQK</sequence>
<reference evidence="4" key="2">
    <citation type="submission" date="2010-08" db="EMBL/GenBank/DDBJ databases">
        <title>Complete sequence of Fibrobacter succinogenes subsp. succinogenes S85.</title>
        <authorList>
            <person name="Durkin A.S."/>
            <person name="Nelson K.E."/>
            <person name="Morrison M."/>
            <person name="Forsberg C.W."/>
            <person name="Wilson D.B."/>
            <person name="Russell J.B."/>
            <person name="Cann I.K.O."/>
            <person name="Mackie R.I."/>
            <person name="White B.A."/>
        </authorList>
    </citation>
    <scope>NUCLEOTIDE SEQUENCE [LARGE SCALE GENOMIC DNA]</scope>
    <source>
        <strain evidence="4">ATCC 19169 / S85</strain>
    </source>
</reference>
<dbReference type="OrthoDB" id="9809705at2"/>
<evidence type="ECO:0000256" key="1">
    <source>
        <dbReference type="SAM" id="SignalP"/>
    </source>
</evidence>
<dbReference type="Proteomes" id="UP000001497">
    <property type="component" value="Chromosome"/>
</dbReference>
<proteinExistence type="predicted"/>
<dbReference type="AlphaFoldDB" id="C9RN65"/>
<evidence type="ECO:0000313" key="5">
    <source>
        <dbReference type="Proteomes" id="UP000001497"/>
    </source>
</evidence>
<evidence type="ECO:0000313" key="4">
    <source>
        <dbReference type="Proteomes" id="UP000000517"/>
    </source>
</evidence>
<dbReference type="Proteomes" id="UP000000517">
    <property type="component" value="Chromosome"/>
</dbReference>
<reference evidence="3" key="3">
    <citation type="submission" date="2010-08" db="EMBL/GenBank/DDBJ databases">
        <authorList>
            <person name="Durkin A.S."/>
            <person name="Nelson K.E."/>
            <person name="Morrison M."/>
            <person name="Forsberg C.W."/>
            <person name="Wilson D.B."/>
            <person name="Russell J.B."/>
            <person name="Cann I.K.O."/>
            <person name="Mackie R.I."/>
            <person name="White B.A."/>
        </authorList>
    </citation>
    <scope>NUCLEOTIDE SEQUENCE</scope>
    <source>
        <strain evidence="3">S85</strain>
    </source>
</reference>
<reference evidence="2 5" key="1">
    <citation type="submission" date="2009-10" db="EMBL/GenBank/DDBJ databases">
        <title>Complete sequence of Fibrobacter succinogenes subsp. succinogenes S85.</title>
        <authorList>
            <consortium name="US DOE Joint Genome Institute"/>
            <person name="Lucas S."/>
            <person name="Copeland A."/>
            <person name="Lapidus A."/>
            <person name="Glavina del Rio T."/>
            <person name="Tice H."/>
            <person name="Bruce D."/>
            <person name="Goodwin L."/>
            <person name="Pitluck S."/>
            <person name="Chertkov O."/>
            <person name="Detter J.C."/>
            <person name="Han C."/>
            <person name="Tapia R."/>
            <person name="Larimer F."/>
            <person name="Land M."/>
            <person name="Hauser L."/>
            <person name="Kyrpides N."/>
            <person name="Mikhailova N."/>
            <person name="Weimer P.J."/>
            <person name="Stevenson D.M."/>
            <person name="Boyum J."/>
            <person name="Brumm P.I."/>
            <person name="Mead D."/>
        </authorList>
    </citation>
    <scope>NUCLEOTIDE SEQUENCE [LARGE SCALE GENOMIC DNA]</scope>
    <source>
        <strain evidence="5">ATCC 19169 / S85</strain>
        <strain evidence="2">S85</strain>
    </source>
</reference>
<dbReference type="RefSeq" id="WP_014547325.1">
    <property type="nucleotide sequence ID" value="NC_013410.1"/>
</dbReference>
<keyword evidence="5" id="KW-1185">Reference proteome</keyword>
<keyword evidence="1" id="KW-0732">Signal</keyword>
<evidence type="ECO:0008006" key="6">
    <source>
        <dbReference type="Google" id="ProtNLM"/>
    </source>
</evidence>
<accession>C9RN65</accession>
<dbReference type="KEGG" id="fsc:FSU_3305"/>
<evidence type="ECO:0000313" key="2">
    <source>
        <dbReference type="EMBL" id="ACX76317.1"/>
    </source>
</evidence>
<protein>
    <recommendedName>
        <fullName evidence="6">Lipoprotein</fullName>
    </recommendedName>
</protein>
<name>C9RN65_FIBSS</name>